<comment type="caution">
    <text evidence="2">The sequence shown here is derived from an EMBL/GenBank/DDBJ whole genome shotgun (WGS) entry which is preliminary data.</text>
</comment>
<sequence>MSSRVSATQEGAERRLTIHAESYLCDLLPGRLKGVTPVTPAGTARSRDPTARTPSPGHVPAAGGPDPGWRRWAGWSKVERISTRPVCTARPDPTSRRRCP</sequence>
<accession>A0A512DBT3</accession>
<evidence type="ECO:0000313" key="3">
    <source>
        <dbReference type="Proteomes" id="UP000321181"/>
    </source>
</evidence>
<feature type="region of interest" description="Disordered" evidence="1">
    <location>
        <begin position="36"/>
        <end position="70"/>
    </location>
</feature>
<dbReference type="Proteomes" id="UP000321181">
    <property type="component" value="Unassembled WGS sequence"/>
</dbReference>
<organism evidence="2 3">
    <name type="scientific">Cellulomonas aerilata</name>
    <dbReference type="NCBI Taxonomy" id="515326"/>
    <lineage>
        <taxon>Bacteria</taxon>
        <taxon>Bacillati</taxon>
        <taxon>Actinomycetota</taxon>
        <taxon>Actinomycetes</taxon>
        <taxon>Micrococcales</taxon>
        <taxon>Cellulomonadaceae</taxon>
        <taxon>Cellulomonas</taxon>
    </lineage>
</organism>
<reference evidence="2 3" key="1">
    <citation type="submission" date="2019-07" db="EMBL/GenBank/DDBJ databases">
        <title>Whole genome shotgun sequence of Cellulomonas aerilata NBRC 106308.</title>
        <authorList>
            <person name="Hosoyama A."/>
            <person name="Uohara A."/>
            <person name="Ohji S."/>
            <person name="Ichikawa N."/>
        </authorList>
    </citation>
    <scope>NUCLEOTIDE SEQUENCE [LARGE SCALE GENOMIC DNA]</scope>
    <source>
        <strain evidence="2 3">NBRC 106308</strain>
    </source>
</reference>
<dbReference type="AlphaFoldDB" id="A0A512DBT3"/>
<proteinExistence type="predicted"/>
<dbReference type="EMBL" id="BJYY01000013">
    <property type="protein sequence ID" value="GEO33944.1"/>
    <property type="molecule type" value="Genomic_DNA"/>
</dbReference>
<evidence type="ECO:0000313" key="2">
    <source>
        <dbReference type="EMBL" id="GEO33944.1"/>
    </source>
</evidence>
<evidence type="ECO:0000256" key="1">
    <source>
        <dbReference type="SAM" id="MobiDB-lite"/>
    </source>
</evidence>
<protein>
    <submittedName>
        <fullName evidence="2">Uncharacterized protein</fullName>
    </submittedName>
</protein>
<name>A0A512DBT3_9CELL</name>
<keyword evidence="3" id="KW-1185">Reference proteome</keyword>
<gene>
    <name evidence="2" type="ORF">CAE01nite_16690</name>
</gene>